<dbReference type="RefSeq" id="WP_320222771.1">
    <property type="nucleotide sequence ID" value="NZ_JAVIIW010000025.1"/>
</dbReference>
<accession>A0ABU4Y4Q7</accession>
<reference evidence="1 2" key="1">
    <citation type="submission" date="2023-08" db="EMBL/GenBank/DDBJ databases">
        <title>Implementing the SeqCode for naming new Mesorhizobium species isolated from Vachellia karroo root nodules.</title>
        <authorList>
            <person name="Van Lill M."/>
        </authorList>
    </citation>
    <scope>NUCLEOTIDE SEQUENCE [LARGE SCALE GENOMIC DNA]</scope>
    <source>
        <strain evidence="1 2">VK24D</strain>
    </source>
</reference>
<comment type="caution">
    <text evidence="1">The sequence shown here is derived from an EMBL/GenBank/DDBJ whole genome shotgun (WGS) entry which is preliminary data.</text>
</comment>
<protein>
    <recommendedName>
        <fullName evidence="3">7-cyano-7-deazaguanine synthase (Queuosine biosynthesis)</fullName>
    </recommendedName>
</protein>
<evidence type="ECO:0000313" key="2">
    <source>
        <dbReference type="Proteomes" id="UP001287059"/>
    </source>
</evidence>
<dbReference type="EMBL" id="JAVIIW010000025">
    <property type="protein sequence ID" value="MDX8480909.1"/>
    <property type="molecule type" value="Genomic_DNA"/>
</dbReference>
<dbReference type="Gene3D" id="3.40.50.620">
    <property type="entry name" value="HUPs"/>
    <property type="match status" value="1"/>
</dbReference>
<evidence type="ECO:0000313" key="1">
    <source>
        <dbReference type="EMBL" id="MDX8480909.1"/>
    </source>
</evidence>
<name>A0ABU4Y4Q7_9HYPH</name>
<proteinExistence type="predicted"/>
<organism evidence="1 2">
    <name type="scientific">Mesorhizobium album</name>
    <dbReference type="NCBI Taxonomy" id="3072314"/>
    <lineage>
        <taxon>Bacteria</taxon>
        <taxon>Pseudomonadati</taxon>
        <taxon>Pseudomonadota</taxon>
        <taxon>Alphaproteobacteria</taxon>
        <taxon>Hyphomicrobiales</taxon>
        <taxon>Phyllobacteriaceae</taxon>
        <taxon>Mesorhizobium</taxon>
    </lineage>
</organism>
<sequence>MSARFRTVGLAGRARDWTALSADLKVHVGGPCGSVAVTPQARDILRVGSTVFAIERALSGSPGRNRPVEFEVELRLERPDLWTAGALAALGALLEFQGDAHWTWSISGGVQPGDGIDHTALAAQDREVSRVVLFSGGLDSTSGIALDDVRAGETQLVSHYSRQKSVQRSLASELGYGVPTQARISGTTGRGRGFLHRSFYFLCLAAFVAETFGAHRLVQYENGILALAIPPSPAFMMTRHAHPRVHEAARRLFAEVLGGTWSIENPFLKLTKRQCFDGRLAGLLKGTALLSEIESCWYTNSYQLLGGIEKTVGKPCGVCIPCLVRRTATRIAEGEIDPLASATADLLKVGYHAYRTMADQILAGGPKRAYLELPSYVRGLTAGAAPILMREELEDLLERFAKEYDDSF</sequence>
<keyword evidence="2" id="KW-1185">Reference proteome</keyword>
<gene>
    <name evidence="1" type="ORF">RFN28_20975</name>
</gene>
<dbReference type="Proteomes" id="UP001287059">
    <property type="component" value="Unassembled WGS sequence"/>
</dbReference>
<evidence type="ECO:0008006" key="3">
    <source>
        <dbReference type="Google" id="ProtNLM"/>
    </source>
</evidence>
<dbReference type="InterPro" id="IPR014729">
    <property type="entry name" value="Rossmann-like_a/b/a_fold"/>
</dbReference>